<comment type="caution">
    <text evidence="3">The sequence shown here is derived from an EMBL/GenBank/DDBJ whole genome shotgun (WGS) entry which is preliminary data.</text>
</comment>
<name>A0AAN8QBQ2_9TELE</name>
<sequence>MFLLLSCCSVLWRCGRLLRADGPSPPRVTAPRPSGRIRRTWGRSRPWHTICGDARCHRLLPVLRRGGGSGAPSERVPVVPRDVVAPQGSPAGARRGYGQPRRLPCAPERDTPRGVRPHLQLPGQGQAPASIFERGWPVPSAAPVVPVHIRHAGALPRAPNPPGVWGCLGRHPHQLCGRHRRPAARPGQGRQPAHSL</sequence>
<feature type="signal peptide" evidence="2">
    <location>
        <begin position="1"/>
        <end position="20"/>
    </location>
</feature>
<gene>
    <name evidence="3" type="ORF">J4Q44_G00391690</name>
</gene>
<evidence type="ECO:0000313" key="3">
    <source>
        <dbReference type="EMBL" id="KAK6278316.1"/>
    </source>
</evidence>
<dbReference type="AlphaFoldDB" id="A0AAN8QBQ2"/>
<feature type="region of interest" description="Disordered" evidence="1">
    <location>
        <begin position="177"/>
        <end position="196"/>
    </location>
</feature>
<dbReference type="Proteomes" id="UP001356427">
    <property type="component" value="Unassembled WGS sequence"/>
</dbReference>
<accession>A0AAN8QBQ2</accession>
<evidence type="ECO:0000313" key="4">
    <source>
        <dbReference type="Proteomes" id="UP001356427"/>
    </source>
</evidence>
<keyword evidence="4" id="KW-1185">Reference proteome</keyword>
<evidence type="ECO:0000256" key="2">
    <source>
        <dbReference type="SAM" id="SignalP"/>
    </source>
</evidence>
<reference evidence="3 4" key="1">
    <citation type="submission" date="2021-04" db="EMBL/GenBank/DDBJ databases">
        <authorList>
            <person name="De Guttry C."/>
            <person name="Zahm M."/>
            <person name="Klopp C."/>
            <person name="Cabau C."/>
            <person name="Louis A."/>
            <person name="Berthelot C."/>
            <person name="Parey E."/>
            <person name="Roest Crollius H."/>
            <person name="Montfort J."/>
            <person name="Robinson-Rechavi M."/>
            <person name="Bucao C."/>
            <person name="Bouchez O."/>
            <person name="Gislard M."/>
            <person name="Lluch J."/>
            <person name="Milhes M."/>
            <person name="Lampietro C."/>
            <person name="Lopez Roques C."/>
            <person name="Donnadieu C."/>
            <person name="Braasch I."/>
            <person name="Desvignes T."/>
            <person name="Postlethwait J."/>
            <person name="Bobe J."/>
            <person name="Wedekind C."/>
            <person name="Guiguen Y."/>
        </authorList>
    </citation>
    <scope>NUCLEOTIDE SEQUENCE [LARGE SCALE GENOMIC DNA]</scope>
    <source>
        <strain evidence="3">Cs_M1</strain>
        <tissue evidence="3">Blood</tissue>
    </source>
</reference>
<protein>
    <recommendedName>
        <fullName evidence="5">Secreted protein</fullName>
    </recommendedName>
</protein>
<dbReference type="EMBL" id="JAGTTL010001511">
    <property type="protein sequence ID" value="KAK6278316.1"/>
    <property type="molecule type" value="Genomic_DNA"/>
</dbReference>
<proteinExistence type="predicted"/>
<evidence type="ECO:0008006" key="5">
    <source>
        <dbReference type="Google" id="ProtNLM"/>
    </source>
</evidence>
<organism evidence="3 4">
    <name type="scientific">Coregonus suidteri</name>
    <dbReference type="NCBI Taxonomy" id="861788"/>
    <lineage>
        <taxon>Eukaryota</taxon>
        <taxon>Metazoa</taxon>
        <taxon>Chordata</taxon>
        <taxon>Craniata</taxon>
        <taxon>Vertebrata</taxon>
        <taxon>Euteleostomi</taxon>
        <taxon>Actinopterygii</taxon>
        <taxon>Neopterygii</taxon>
        <taxon>Teleostei</taxon>
        <taxon>Protacanthopterygii</taxon>
        <taxon>Salmoniformes</taxon>
        <taxon>Salmonidae</taxon>
        <taxon>Coregoninae</taxon>
        <taxon>Coregonus</taxon>
    </lineage>
</organism>
<keyword evidence="2" id="KW-0732">Signal</keyword>
<evidence type="ECO:0000256" key="1">
    <source>
        <dbReference type="SAM" id="MobiDB-lite"/>
    </source>
</evidence>
<feature type="chain" id="PRO_5042902995" description="Secreted protein" evidence="2">
    <location>
        <begin position="21"/>
        <end position="196"/>
    </location>
</feature>
<feature type="region of interest" description="Disordered" evidence="1">
    <location>
        <begin position="83"/>
        <end position="103"/>
    </location>
</feature>